<keyword evidence="4 6" id="KW-0067">ATP-binding</keyword>
<comment type="similarity">
    <text evidence="1">Belongs to the ABC transporter superfamily.</text>
</comment>
<evidence type="ECO:0000259" key="5">
    <source>
        <dbReference type="PROSITE" id="PS50893"/>
    </source>
</evidence>
<gene>
    <name evidence="6" type="ORF">H9631_17685</name>
</gene>
<dbReference type="InterPro" id="IPR003439">
    <property type="entry name" value="ABC_transporter-like_ATP-bd"/>
</dbReference>
<dbReference type="Gene3D" id="3.40.50.300">
    <property type="entry name" value="P-loop containing nucleotide triphosphate hydrolases"/>
    <property type="match status" value="1"/>
</dbReference>
<reference evidence="6 7" key="1">
    <citation type="submission" date="2020-08" db="EMBL/GenBank/DDBJ databases">
        <title>A Genomic Blueprint of the Chicken Gut Microbiome.</title>
        <authorList>
            <person name="Gilroy R."/>
            <person name="Ravi A."/>
            <person name="Getino M."/>
            <person name="Pursley I."/>
            <person name="Horton D.L."/>
            <person name="Alikhan N.-F."/>
            <person name="Baker D."/>
            <person name="Gharbi K."/>
            <person name="Hall N."/>
            <person name="Watson M."/>
            <person name="Adriaenssens E.M."/>
            <person name="Foster-Nyarko E."/>
            <person name="Jarju S."/>
            <person name="Secka A."/>
            <person name="Antonio M."/>
            <person name="Oren A."/>
            <person name="Chaudhuri R."/>
            <person name="La Ragione R.M."/>
            <person name="Hildebrand F."/>
            <person name="Pallen M.J."/>
        </authorList>
    </citation>
    <scope>NUCLEOTIDE SEQUENCE [LARGE SCALE GENOMIC DNA]</scope>
    <source>
        <strain evidence="6 7">Sa1BUA2</strain>
    </source>
</reference>
<evidence type="ECO:0000313" key="7">
    <source>
        <dbReference type="Proteomes" id="UP000648182"/>
    </source>
</evidence>
<dbReference type="CDD" id="cd03264">
    <property type="entry name" value="ABC_drug_resistance_like"/>
    <property type="match status" value="1"/>
</dbReference>
<evidence type="ECO:0000256" key="3">
    <source>
        <dbReference type="ARBA" id="ARBA00022741"/>
    </source>
</evidence>
<dbReference type="GO" id="GO:0005524">
    <property type="term" value="F:ATP binding"/>
    <property type="evidence" value="ECO:0007669"/>
    <property type="project" value="UniProtKB-KW"/>
</dbReference>
<dbReference type="EMBL" id="JACSPV010000041">
    <property type="protein sequence ID" value="MBD8006902.1"/>
    <property type="molecule type" value="Genomic_DNA"/>
</dbReference>
<dbReference type="RefSeq" id="WP_191815154.1">
    <property type="nucleotide sequence ID" value="NZ_JACSPV010000041.1"/>
</dbReference>
<sequence length="304" mass="33951">MKIEIKHLNQYYGKKQVLHDINLTISTGMFGLLGRNGAGKTTLMKTLVTLLPVKEGEISMDGISIQKKKAIRSMIGFLPQDFSMYGNMTAYQAMEYLDVLSEIDSTTRKKRIGELLEQVNLSIHKHVKVKAMSGGMKRRLGIAQALLNDPKVLIVDEPTAGLDPEERLRFRNLLSEISEDKIVILSTHIASDIEAAAENIAIMDNGHIIFSESIEKLISQADGKIFTVEVPRTELKPVKEQVQVISLQQEGTLSKIRFIGNQHASIMNHPLVLQEKATLEDAYLYLLSEKGGKENGAISKRIFH</sequence>
<keyword evidence="2" id="KW-0813">Transport</keyword>
<dbReference type="Pfam" id="PF00005">
    <property type="entry name" value="ABC_tran"/>
    <property type="match status" value="1"/>
</dbReference>
<comment type="caution">
    <text evidence="6">The sequence shown here is derived from an EMBL/GenBank/DDBJ whole genome shotgun (WGS) entry which is preliminary data.</text>
</comment>
<proteinExistence type="inferred from homology"/>
<name>A0ABR8VQ59_9BACI</name>
<dbReference type="PROSITE" id="PS50893">
    <property type="entry name" value="ABC_TRANSPORTER_2"/>
    <property type="match status" value="1"/>
</dbReference>
<dbReference type="Proteomes" id="UP000648182">
    <property type="component" value="Unassembled WGS sequence"/>
</dbReference>
<feature type="domain" description="ABC transporter" evidence="5">
    <location>
        <begin position="3"/>
        <end position="230"/>
    </location>
</feature>
<dbReference type="PANTHER" id="PTHR43335:SF2">
    <property type="entry name" value="ABC TRANSPORTER, ATP-BINDING PROTEIN"/>
    <property type="match status" value="1"/>
</dbReference>
<accession>A0ABR8VQ59</accession>
<protein>
    <submittedName>
        <fullName evidence="6">ABC transporter ATP-binding protein</fullName>
    </submittedName>
</protein>
<keyword evidence="7" id="KW-1185">Reference proteome</keyword>
<evidence type="ECO:0000256" key="4">
    <source>
        <dbReference type="ARBA" id="ARBA00022840"/>
    </source>
</evidence>
<dbReference type="PANTHER" id="PTHR43335">
    <property type="entry name" value="ABC TRANSPORTER, ATP-BINDING PROTEIN"/>
    <property type="match status" value="1"/>
</dbReference>
<dbReference type="InterPro" id="IPR003593">
    <property type="entry name" value="AAA+_ATPase"/>
</dbReference>
<dbReference type="PROSITE" id="PS00211">
    <property type="entry name" value="ABC_TRANSPORTER_1"/>
    <property type="match status" value="1"/>
</dbReference>
<dbReference type="SUPFAM" id="SSF52540">
    <property type="entry name" value="P-loop containing nucleoside triphosphate hydrolases"/>
    <property type="match status" value="1"/>
</dbReference>
<evidence type="ECO:0000256" key="2">
    <source>
        <dbReference type="ARBA" id="ARBA00022448"/>
    </source>
</evidence>
<dbReference type="SMART" id="SM00382">
    <property type="entry name" value="AAA"/>
    <property type="match status" value="1"/>
</dbReference>
<keyword evidence="3" id="KW-0547">Nucleotide-binding</keyword>
<evidence type="ECO:0000256" key="1">
    <source>
        <dbReference type="ARBA" id="ARBA00005417"/>
    </source>
</evidence>
<dbReference type="InterPro" id="IPR027417">
    <property type="entry name" value="P-loop_NTPase"/>
</dbReference>
<evidence type="ECO:0000313" key="6">
    <source>
        <dbReference type="EMBL" id="MBD8006902.1"/>
    </source>
</evidence>
<dbReference type="InterPro" id="IPR017871">
    <property type="entry name" value="ABC_transporter-like_CS"/>
</dbReference>
<organism evidence="6 7">
    <name type="scientific">Bacillus norwichensis</name>
    <dbReference type="NCBI Taxonomy" id="2762217"/>
    <lineage>
        <taxon>Bacteria</taxon>
        <taxon>Bacillati</taxon>
        <taxon>Bacillota</taxon>
        <taxon>Bacilli</taxon>
        <taxon>Bacillales</taxon>
        <taxon>Bacillaceae</taxon>
        <taxon>Bacillus</taxon>
    </lineage>
</organism>